<dbReference type="CDD" id="cd00608">
    <property type="entry name" value="GalT"/>
    <property type="match status" value="1"/>
</dbReference>
<evidence type="ECO:0000256" key="2">
    <source>
        <dbReference type="ARBA" id="ARBA00004947"/>
    </source>
</evidence>
<feature type="binding site" evidence="15">
    <location>
        <position position="116"/>
    </location>
    <ligand>
        <name>Zn(2+)</name>
        <dbReference type="ChEBI" id="CHEBI:29105"/>
    </ligand>
</feature>
<dbReference type="EC" id="2.7.7.12" evidence="4 12"/>
<feature type="binding site" description="in other chain" evidence="14">
    <location>
        <begin position="76"/>
        <end position="77"/>
    </location>
    <ligand>
        <name>UDP-alpha-D-glucose</name>
        <dbReference type="ChEBI" id="CHEBI:58885"/>
        <note>ligand shared between dimeric partners</note>
    </ligand>
</feature>
<dbReference type="FunFam" id="3.30.428.10:FF:000002">
    <property type="entry name" value="Galactose-1-phosphate uridylyltransferase"/>
    <property type="match status" value="1"/>
</dbReference>
<keyword evidence="11 17" id="KW-0119">Carbohydrate metabolism</keyword>
<evidence type="ECO:0000256" key="17">
    <source>
        <dbReference type="RuleBase" id="RU000506"/>
    </source>
</evidence>
<evidence type="ECO:0000256" key="16">
    <source>
        <dbReference type="PIRSR" id="PIRSR000808-4"/>
    </source>
</evidence>
<evidence type="ECO:0000256" key="15">
    <source>
        <dbReference type="PIRSR" id="PIRSR000808-3"/>
    </source>
</evidence>
<feature type="binding site" evidence="14">
    <location>
        <begin position="314"/>
        <end position="315"/>
    </location>
    <ligand>
        <name>UDP-alpha-D-glucose</name>
        <dbReference type="ChEBI" id="CHEBI:58885"/>
        <note>ligand shared between dimeric partners</note>
    </ligand>
</feature>
<dbReference type="NCBIfam" id="NF008724">
    <property type="entry name" value="PRK11720.1"/>
    <property type="match status" value="1"/>
</dbReference>
<feature type="binding site" description="in other chain" evidence="14">
    <location>
        <position position="60"/>
    </location>
    <ligand>
        <name>UDP-alpha-D-glucose</name>
        <dbReference type="ChEBI" id="CHEBI:58885"/>
        <note>ligand shared between dimeric partners</note>
    </ligand>
</feature>
<evidence type="ECO:0000259" key="18">
    <source>
        <dbReference type="Pfam" id="PF01087"/>
    </source>
</evidence>
<feature type="domain" description="Galactose-1-phosphate uridyl transferase N-terminal" evidence="18">
    <location>
        <begin position="7"/>
        <end position="179"/>
    </location>
</feature>
<dbReference type="NCBIfam" id="TIGR00209">
    <property type="entry name" value="galT_1"/>
    <property type="match status" value="1"/>
</dbReference>
<keyword evidence="10 17" id="KW-0299">Galactose metabolism</keyword>
<protein>
    <recommendedName>
        <fullName evidence="5 12">Galactose-1-phosphate uridylyltransferase</fullName>
        <ecNumber evidence="4 12">2.7.7.12</ecNumber>
    </recommendedName>
</protein>
<evidence type="ECO:0000313" key="21">
    <source>
        <dbReference type="Proteomes" id="UP000589520"/>
    </source>
</evidence>
<evidence type="ECO:0000256" key="11">
    <source>
        <dbReference type="ARBA" id="ARBA00023277"/>
    </source>
</evidence>
<dbReference type="InterPro" id="IPR036265">
    <property type="entry name" value="HIT-like_sf"/>
</dbReference>
<feature type="binding site" evidence="16">
    <location>
        <position position="299"/>
    </location>
    <ligand>
        <name>Fe cation</name>
        <dbReference type="ChEBI" id="CHEBI:24875"/>
    </ligand>
</feature>
<keyword evidence="9 15" id="KW-0862">Zinc</keyword>
<keyword evidence="7 17" id="KW-0548">Nucleotidyltransferase</keyword>
<evidence type="ECO:0000313" key="20">
    <source>
        <dbReference type="EMBL" id="NYF80973.1"/>
    </source>
</evidence>
<feature type="binding site" evidence="14">
    <location>
        <begin position="27"/>
        <end position="30"/>
    </location>
    <ligand>
        <name>UDP-alpha-D-glucose</name>
        <dbReference type="ChEBI" id="CHEBI:58885"/>
        <note>ligand shared between dimeric partners</note>
    </ligand>
</feature>
<keyword evidence="21" id="KW-1185">Reference proteome</keyword>
<accession>A0A7Y9PKY0</accession>
<name>A0A7Y9PKY0_9BACT</name>
<sequence length="345" mass="38594">MNPLAQQNPHRRYNPLKQEWVLVSPNRTQRPWQGQTETKTVAAGLTYDPECYLCPGNVRAGGARTDVYTSTYVFENDYAALKPDAPQFESDEAGKGLLVAKGESGVCRVICFSPRHDLTLAKMSVPEIRAVVDVWASQYEELGSRDDIQYVQVFENRGAMMGASNPHPHGQIWASRSIPNEIVAELAGQKAYLKEHGANLLVAYAEMELALGERVVAQNDSFLAVVPFWAVWPFEVMLLPKRHVANLEGLNDAERNDFASILQVVTSTYDRVFDTPFPYSMGLHPAPFDGEGHAEWQFHAHFYPPLLRSASIRKFMVGYELLGSPQRDITPESAAETLRRAGDRV</sequence>
<dbReference type="PIRSF" id="PIRSF000808">
    <property type="entry name" value="GalT"/>
    <property type="match status" value="1"/>
</dbReference>
<dbReference type="AlphaFoldDB" id="A0A7Y9PKY0"/>
<dbReference type="PROSITE" id="PS00117">
    <property type="entry name" value="GAL_P_UDP_TRANSF_I"/>
    <property type="match status" value="1"/>
</dbReference>
<comment type="cofactor">
    <cofactor evidence="16">
        <name>Fe cation</name>
        <dbReference type="ChEBI" id="CHEBI:24875"/>
    </cofactor>
    <text evidence="16">Binds 1 Fe cation per subunit.</text>
</comment>
<feature type="binding site" description="in other chain" evidence="14">
    <location>
        <begin position="162"/>
        <end position="164"/>
    </location>
    <ligand>
        <name>UDP-alpha-D-glucose</name>
        <dbReference type="ChEBI" id="CHEBI:58885"/>
        <note>ligand shared between dimeric partners</note>
    </ligand>
</feature>
<evidence type="ECO:0000256" key="6">
    <source>
        <dbReference type="ARBA" id="ARBA00022679"/>
    </source>
</evidence>
<feature type="binding site" description="in other chain" evidence="14">
    <location>
        <position position="171"/>
    </location>
    <ligand>
        <name>UDP-alpha-D-glucose</name>
        <dbReference type="ChEBI" id="CHEBI:58885"/>
        <note>ligand shared between dimeric partners</note>
    </ligand>
</feature>
<dbReference type="InterPro" id="IPR001937">
    <property type="entry name" value="GalP_UDPtransf1"/>
</dbReference>
<feature type="binding site" evidence="15">
    <location>
        <position position="51"/>
    </location>
    <ligand>
        <name>Zn(2+)</name>
        <dbReference type="ChEBI" id="CHEBI:29105"/>
    </ligand>
</feature>
<feature type="binding site" evidence="16">
    <location>
        <position position="185"/>
    </location>
    <ligand>
        <name>Fe cation</name>
        <dbReference type="ChEBI" id="CHEBI:24875"/>
    </ligand>
</feature>
<dbReference type="InterPro" id="IPR005850">
    <property type="entry name" value="GalP_Utransf_C"/>
</dbReference>
<dbReference type="PANTHER" id="PTHR11943:SF1">
    <property type="entry name" value="GALACTOSE-1-PHOSPHATE URIDYLYLTRANSFERASE"/>
    <property type="match status" value="1"/>
</dbReference>
<evidence type="ECO:0000256" key="1">
    <source>
        <dbReference type="ARBA" id="ARBA00001107"/>
    </source>
</evidence>
<evidence type="ECO:0000256" key="12">
    <source>
        <dbReference type="NCBIfam" id="TIGR00209"/>
    </source>
</evidence>
<dbReference type="GO" id="GO:0005737">
    <property type="term" value="C:cytoplasm"/>
    <property type="evidence" value="ECO:0007669"/>
    <property type="project" value="TreeGrafter"/>
</dbReference>
<dbReference type="Pfam" id="PF01087">
    <property type="entry name" value="GalP_UDP_transf"/>
    <property type="match status" value="1"/>
</dbReference>
<dbReference type="FunFam" id="3.30.428.10:FF:000001">
    <property type="entry name" value="Galactose-1-phosphate uridylyltransferase"/>
    <property type="match status" value="1"/>
</dbReference>
<reference evidence="20 21" key="1">
    <citation type="submission" date="2020-07" db="EMBL/GenBank/DDBJ databases">
        <title>Genomic Encyclopedia of Type Strains, Phase IV (KMG-V): Genome sequencing to study the core and pangenomes of soil and plant-associated prokaryotes.</title>
        <authorList>
            <person name="Whitman W."/>
        </authorList>
    </citation>
    <scope>NUCLEOTIDE SEQUENCE [LARGE SCALE GENOMIC DNA]</scope>
    <source>
        <strain evidence="20 21">X4EP2</strain>
    </source>
</reference>
<dbReference type="SUPFAM" id="SSF54197">
    <property type="entry name" value="HIT-like"/>
    <property type="match status" value="2"/>
</dbReference>
<feature type="binding site" description="in other chain" evidence="14">
    <location>
        <position position="156"/>
    </location>
    <ligand>
        <name>UDP-alpha-D-glucose</name>
        <dbReference type="ChEBI" id="CHEBI:58885"/>
        <note>ligand shared between dimeric partners</note>
    </ligand>
</feature>
<dbReference type="Gene3D" id="3.30.428.10">
    <property type="entry name" value="HIT-like"/>
    <property type="match status" value="2"/>
</dbReference>
<dbReference type="InterPro" id="IPR005849">
    <property type="entry name" value="GalP_Utransf_N"/>
</dbReference>
<gene>
    <name evidence="20" type="ORF">HDF17_003293</name>
</gene>
<evidence type="ECO:0000256" key="14">
    <source>
        <dbReference type="PIRSR" id="PIRSR000808-2"/>
    </source>
</evidence>
<dbReference type="UniPathway" id="UPA00214"/>
<evidence type="ECO:0000259" key="19">
    <source>
        <dbReference type="Pfam" id="PF02744"/>
    </source>
</evidence>
<feature type="binding site" description="in other chain" evidence="14">
    <location>
        <position position="326"/>
    </location>
    <ligand>
        <name>UDP-alpha-D-glucose</name>
        <dbReference type="ChEBI" id="CHEBI:58885"/>
        <note>ligand shared between dimeric partners</note>
    </ligand>
</feature>
<dbReference type="Proteomes" id="UP000589520">
    <property type="component" value="Unassembled WGS sequence"/>
</dbReference>
<evidence type="ECO:0000256" key="4">
    <source>
        <dbReference type="ARBA" id="ARBA00012384"/>
    </source>
</evidence>
<organism evidence="20 21">
    <name type="scientific">Granulicella arctica</name>
    <dbReference type="NCBI Taxonomy" id="940613"/>
    <lineage>
        <taxon>Bacteria</taxon>
        <taxon>Pseudomonadati</taxon>
        <taxon>Acidobacteriota</taxon>
        <taxon>Terriglobia</taxon>
        <taxon>Terriglobales</taxon>
        <taxon>Acidobacteriaceae</taxon>
        <taxon>Granulicella</taxon>
    </lineage>
</organism>
<feature type="binding site" evidence="15">
    <location>
        <position position="167"/>
    </location>
    <ligand>
        <name>Zn(2+)</name>
        <dbReference type="ChEBI" id="CHEBI:29105"/>
    </ligand>
</feature>
<evidence type="ECO:0000256" key="10">
    <source>
        <dbReference type="ARBA" id="ARBA00023144"/>
    </source>
</evidence>
<evidence type="ECO:0000256" key="13">
    <source>
        <dbReference type="PIRSR" id="PIRSR000808-1"/>
    </source>
</evidence>
<dbReference type="InterPro" id="IPR019779">
    <property type="entry name" value="GalP_UDPtransf1_His-AS"/>
</dbReference>
<dbReference type="PANTHER" id="PTHR11943">
    <property type="entry name" value="GALACTOSE-1-PHOSPHATE URIDYLYLTRANSFERASE"/>
    <property type="match status" value="1"/>
</dbReference>
<feature type="binding site" evidence="16">
    <location>
        <position position="284"/>
    </location>
    <ligand>
        <name>Fe cation</name>
        <dbReference type="ChEBI" id="CHEBI:24875"/>
    </ligand>
</feature>
<dbReference type="RefSeq" id="WP_179492737.1">
    <property type="nucleotide sequence ID" value="NZ_JACCCW010000002.1"/>
</dbReference>
<comment type="pathway">
    <text evidence="2 17">Carbohydrate metabolism; galactose metabolism.</text>
</comment>
<evidence type="ECO:0000256" key="5">
    <source>
        <dbReference type="ARBA" id="ARBA00016340"/>
    </source>
</evidence>
<feature type="binding site" evidence="16">
    <location>
        <position position="301"/>
    </location>
    <ligand>
        <name>Fe cation</name>
        <dbReference type="ChEBI" id="CHEBI:24875"/>
    </ligand>
</feature>
<comment type="cofactor">
    <cofactor evidence="15">
        <name>Zn(2+)</name>
        <dbReference type="ChEBI" id="CHEBI:29105"/>
    </cofactor>
    <text evidence="15">Binds 1 zinc ion per subunit.</text>
</comment>
<keyword evidence="6 17" id="KW-0808">Transferase</keyword>
<dbReference type="GO" id="GO:0033499">
    <property type="term" value="P:galactose catabolic process via UDP-galactose, Leloir pathway"/>
    <property type="evidence" value="ECO:0007669"/>
    <property type="project" value="TreeGrafter"/>
</dbReference>
<feature type="binding site" evidence="14">
    <location>
        <begin position="319"/>
        <end position="320"/>
    </location>
    <ligand>
        <name>UDP-alpha-D-glucose</name>
        <dbReference type="ChEBI" id="CHEBI:58885"/>
        <note>ligand shared between dimeric partners</note>
    </ligand>
</feature>
<dbReference type="Pfam" id="PF02744">
    <property type="entry name" value="GalP_UDP_tr_C"/>
    <property type="match status" value="1"/>
</dbReference>
<comment type="caution">
    <text evidence="20">The sequence shown here is derived from an EMBL/GenBank/DDBJ whole genome shotgun (WGS) entry which is preliminary data.</text>
</comment>
<dbReference type="GO" id="GO:0008270">
    <property type="term" value="F:zinc ion binding"/>
    <property type="evidence" value="ECO:0007669"/>
    <property type="project" value="InterPro"/>
</dbReference>
<comment type="similarity">
    <text evidence="3 17">Belongs to the galactose-1-phosphate uridylyltransferase type 1 family.</text>
</comment>
<feature type="binding site" evidence="15">
    <location>
        <position position="54"/>
    </location>
    <ligand>
        <name>Zn(2+)</name>
        <dbReference type="ChEBI" id="CHEBI:29105"/>
    </ligand>
</feature>
<evidence type="ECO:0000256" key="9">
    <source>
        <dbReference type="ARBA" id="ARBA00022833"/>
    </source>
</evidence>
<keyword evidence="16" id="KW-0408">Iron</keyword>
<feature type="domain" description="Galactose-1-phosphate uridyl transferase C-terminal" evidence="19">
    <location>
        <begin position="187"/>
        <end position="340"/>
    </location>
</feature>
<evidence type="ECO:0000256" key="8">
    <source>
        <dbReference type="ARBA" id="ARBA00022723"/>
    </source>
</evidence>
<dbReference type="EMBL" id="JACCCW010000002">
    <property type="protein sequence ID" value="NYF80973.1"/>
    <property type="molecule type" value="Genomic_DNA"/>
</dbReference>
<feature type="active site" description="Tele-UMP-histidine intermediate" evidence="13">
    <location>
        <position position="169"/>
    </location>
</feature>
<dbReference type="GO" id="GO:0008108">
    <property type="term" value="F:UDP-glucose:hexose-1-phosphate uridylyltransferase activity"/>
    <property type="evidence" value="ECO:0007669"/>
    <property type="project" value="UniProtKB-UniRule"/>
</dbReference>
<evidence type="ECO:0000256" key="7">
    <source>
        <dbReference type="ARBA" id="ARBA00022695"/>
    </source>
</evidence>
<evidence type="ECO:0000256" key="3">
    <source>
        <dbReference type="ARBA" id="ARBA00010951"/>
    </source>
</evidence>
<comment type="catalytic activity">
    <reaction evidence="1 17">
        <text>alpha-D-galactose 1-phosphate + UDP-alpha-D-glucose = alpha-D-glucose 1-phosphate + UDP-alpha-D-galactose</text>
        <dbReference type="Rhea" id="RHEA:13989"/>
        <dbReference type="ChEBI" id="CHEBI:58336"/>
        <dbReference type="ChEBI" id="CHEBI:58601"/>
        <dbReference type="ChEBI" id="CHEBI:58885"/>
        <dbReference type="ChEBI" id="CHEBI:66914"/>
        <dbReference type="EC" id="2.7.7.12"/>
    </reaction>
</comment>
<proteinExistence type="inferred from homology"/>
<keyword evidence="8 15" id="KW-0479">Metal-binding</keyword>